<dbReference type="CDD" id="cd07812">
    <property type="entry name" value="SRPBCC"/>
    <property type="match status" value="1"/>
</dbReference>
<dbReference type="AlphaFoldDB" id="A0A2Z4YQX1"/>
<protein>
    <submittedName>
        <fullName evidence="1">Uncharacterized protein</fullName>
    </submittedName>
</protein>
<reference evidence="1 2" key="1">
    <citation type="submission" date="2018-07" db="EMBL/GenBank/DDBJ databases">
        <title>Rhizobium leguminosarum strain:ATCC 14479 Genome sequencing and assembly.</title>
        <authorList>
            <person name="Chakraborty R."/>
        </authorList>
    </citation>
    <scope>NUCLEOTIDE SEQUENCE [LARGE SCALE GENOMIC DNA]</scope>
    <source>
        <strain evidence="1 2">ATCC 14479</strain>
        <plasmid evidence="2">Plasmid unnamed2</plasmid>
    </source>
</reference>
<organism evidence="1 2">
    <name type="scientific">Rhizobium leguminosarum</name>
    <dbReference type="NCBI Taxonomy" id="384"/>
    <lineage>
        <taxon>Bacteria</taxon>
        <taxon>Pseudomonadati</taxon>
        <taxon>Pseudomonadota</taxon>
        <taxon>Alphaproteobacteria</taxon>
        <taxon>Hyphomicrobiales</taxon>
        <taxon>Rhizobiaceae</taxon>
        <taxon>Rhizobium/Agrobacterium group</taxon>
        <taxon>Rhizobium</taxon>
    </lineage>
</organism>
<evidence type="ECO:0000313" key="2">
    <source>
        <dbReference type="Proteomes" id="UP000251166"/>
    </source>
</evidence>
<dbReference type="EMBL" id="CP030762">
    <property type="protein sequence ID" value="AXA43800.1"/>
    <property type="molecule type" value="Genomic_DNA"/>
</dbReference>
<name>A0A2Z4YQX1_RHILE</name>
<dbReference type="Proteomes" id="UP000251166">
    <property type="component" value="Plasmid unnamed2"/>
</dbReference>
<geneLocation type="plasmid" evidence="1 2">
    <name>unnamed2</name>
</geneLocation>
<dbReference type="SUPFAM" id="SSF55961">
    <property type="entry name" value="Bet v1-like"/>
    <property type="match status" value="1"/>
</dbReference>
<sequence length="66" mass="7748">MMANDDKEELDQSTDVEPIRGSIDIAIPPDVLWAAFDQPWLWPRWNPRFFWCAPPAQAWRPARLVL</sequence>
<evidence type="ECO:0000313" key="1">
    <source>
        <dbReference type="EMBL" id="AXA43800.1"/>
    </source>
</evidence>
<proteinExistence type="predicted"/>
<accession>A0A2Z4YQX1</accession>
<gene>
    <name evidence="1" type="ORF">DLJ82_7555</name>
</gene>
<keyword evidence="1" id="KW-0614">Plasmid</keyword>